<protein>
    <submittedName>
        <fullName evidence="2">Uncharacterized protein</fullName>
    </submittedName>
</protein>
<reference evidence="2 3" key="1">
    <citation type="submission" date="2019-08" db="EMBL/GenBank/DDBJ databases">
        <title>Bradyrhizobium hipponensis sp. nov., a rhizobium isolated from a Lupinus angustifolius root nodule in Tunisia.</title>
        <authorList>
            <person name="Off K."/>
            <person name="Rejili M."/>
            <person name="Mars M."/>
            <person name="Brachmann A."/>
            <person name="Marin M."/>
        </authorList>
    </citation>
    <scope>NUCLEOTIDE SEQUENCE [LARGE SCALE GENOMIC DNA]</scope>
    <source>
        <strain evidence="3">aSej3</strain>
    </source>
</reference>
<evidence type="ECO:0000313" key="2">
    <source>
        <dbReference type="EMBL" id="TYO63724.1"/>
    </source>
</evidence>
<organism evidence="2 3">
    <name type="scientific">Bradyrhizobium hipponense</name>
    <dbReference type="NCBI Taxonomy" id="2605638"/>
    <lineage>
        <taxon>Bacteria</taxon>
        <taxon>Pseudomonadati</taxon>
        <taxon>Pseudomonadota</taxon>
        <taxon>Alphaproteobacteria</taxon>
        <taxon>Hyphomicrobiales</taxon>
        <taxon>Nitrobacteraceae</taxon>
        <taxon>Bradyrhizobium</taxon>
    </lineage>
</organism>
<feature type="region of interest" description="Disordered" evidence="1">
    <location>
        <begin position="139"/>
        <end position="159"/>
    </location>
</feature>
<dbReference type="AlphaFoldDB" id="A0A5S4YJD6"/>
<accession>A0A5S4YJD6</accession>
<comment type="caution">
    <text evidence="2">The sequence shown here is derived from an EMBL/GenBank/DDBJ whole genome shotgun (WGS) entry which is preliminary data.</text>
</comment>
<dbReference type="EMBL" id="VSTH01000091">
    <property type="protein sequence ID" value="TYO63724.1"/>
    <property type="molecule type" value="Genomic_DNA"/>
</dbReference>
<gene>
    <name evidence="2" type="ORF">FXV83_25730</name>
</gene>
<evidence type="ECO:0000256" key="1">
    <source>
        <dbReference type="SAM" id="MobiDB-lite"/>
    </source>
</evidence>
<name>A0A5S4YJD6_9BRAD</name>
<dbReference type="RefSeq" id="WP_148742416.1">
    <property type="nucleotide sequence ID" value="NZ_VSTH01000091.1"/>
</dbReference>
<proteinExistence type="predicted"/>
<dbReference type="Proteomes" id="UP000324797">
    <property type="component" value="Unassembled WGS sequence"/>
</dbReference>
<keyword evidence="3" id="KW-1185">Reference proteome</keyword>
<evidence type="ECO:0000313" key="3">
    <source>
        <dbReference type="Proteomes" id="UP000324797"/>
    </source>
</evidence>
<sequence length="180" mass="19766">MSATHIGGEIPCSDVAFPKGNSPEEFLASMLAFLEAAAAKIANPPPRPDFSPDALRDVASIQEAVLIEKEVGKGGAGNPTVVARAAMCWTRNWKSADTASCATPRPEAEARLGERSVPVRLQHLHLLRTRRLESLAGWRRNRPSGEPLSDHDRRWGPNIPLSEVNGLKGSRRRRWESLFD</sequence>